<reference evidence="2" key="2">
    <citation type="journal article" date="2015" name="Data Brief">
        <title>Shoot transcriptome of the giant reed, Arundo donax.</title>
        <authorList>
            <person name="Barrero R.A."/>
            <person name="Guerrero F.D."/>
            <person name="Moolhuijzen P."/>
            <person name="Goolsby J.A."/>
            <person name="Tidwell J."/>
            <person name="Bellgard S.E."/>
            <person name="Bellgard M.I."/>
        </authorList>
    </citation>
    <scope>NUCLEOTIDE SEQUENCE</scope>
    <source>
        <tissue evidence="2">Shoot tissue taken approximately 20 cm above the soil surface</tissue>
    </source>
</reference>
<feature type="transmembrane region" description="Helical" evidence="1">
    <location>
        <begin position="6"/>
        <end position="32"/>
    </location>
</feature>
<keyword evidence="1" id="KW-0472">Membrane</keyword>
<keyword evidence="1" id="KW-0812">Transmembrane</keyword>
<accession>A0A0A9GG42</accession>
<evidence type="ECO:0000256" key="1">
    <source>
        <dbReference type="SAM" id="Phobius"/>
    </source>
</evidence>
<proteinExistence type="predicted"/>
<organism evidence="2">
    <name type="scientific">Arundo donax</name>
    <name type="common">Giant reed</name>
    <name type="synonym">Donax arundinaceus</name>
    <dbReference type="NCBI Taxonomy" id="35708"/>
    <lineage>
        <taxon>Eukaryota</taxon>
        <taxon>Viridiplantae</taxon>
        <taxon>Streptophyta</taxon>
        <taxon>Embryophyta</taxon>
        <taxon>Tracheophyta</taxon>
        <taxon>Spermatophyta</taxon>
        <taxon>Magnoliopsida</taxon>
        <taxon>Liliopsida</taxon>
        <taxon>Poales</taxon>
        <taxon>Poaceae</taxon>
        <taxon>PACMAD clade</taxon>
        <taxon>Arundinoideae</taxon>
        <taxon>Arundineae</taxon>
        <taxon>Arundo</taxon>
    </lineage>
</organism>
<reference evidence="2" key="1">
    <citation type="submission" date="2014-09" db="EMBL/GenBank/DDBJ databases">
        <authorList>
            <person name="Magalhaes I.L.F."/>
            <person name="Oliveira U."/>
            <person name="Santos F.R."/>
            <person name="Vidigal T.H.D.A."/>
            <person name="Brescovit A.D."/>
            <person name="Santos A.J."/>
        </authorList>
    </citation>
    <scope>NUCLEOTIDE SEQUENCE</scope>
    <source>
        <tissue evidence="2">Shoot tissue taken approximately 20 cm above the soil surface</tissue>
    </source>
</reference>
<protein>
    <submittedName>
        <fullName evidence="2">Uncharacterized protein</fullName>
    </submittedName>
</protein>
<dbReference type="EMBL" id="GBRH01175467">
    <property type="protein sequence ID" value="JAE22429.1"/>
    <property type="molecule type" value="Transcribed_RNA"/>
</dbReference>
<dbReference type="AlphaFoldDB" id="A0A0A9GG42"/>
<sequence length="49" mass="5158">MTLDSIIFALNSTSLITSVFEFGGIAALYEILALFAASASPRADTPPRP</sequence>
<name>A0A0A9GG42_ARUDO</name>
<evidence type="ECO:0000313" key="2">
    <source>
        <dbReference type="EMBL" id="JAE22429.1"/>
    </source>
</evidence>
<keyword evidence="1" id="KW-1133">Transmembrane helix</keyword>